<dbReference type="eggNOG" id="ENOG502QSRY">
    <property type="taxonomic scope" value="Eukaryota"/>
</dbReference>
<comment type="similarity">
    <text evidence="2 9">Belongs to the ADP/ATP translocase tlc family.</text>
</comment>
<feature type="transmembrane region" description="Helical" evidence="9">
    <location>
        <begin position="605"/>
        <end position="621"/>
    </location>
</feature>
<evidence type="ECO:0000256" key="5">
    <source>
        <dbReference type="ARBA" id="ARBA00022741"/>
    </source>
</evidence>
<evidence type="ECO:0000313" key="12">
    <source>
        <dbReference type="Proteomes" id="UP000198341"/>
    </source>
</evidence>
<keyword evidence="9" id="KW-0934">Plastid</keyword>
<dbReference type="GO" id="GO:0005524">
    <property type="term" value="F:ATP binding"/>
    <property type="evidence" value="ECO:0007669"/>
    <property type="project" value="UniProtKB-KW"/>
</dbReference>
<evidence type="ECO:0000256" key="8">
    <source>
        <dbReference type="ARBA" id="ARBA00023136"/>
    </source>
</evidence>
<dbReference type="KEGG" id="bpg:Bathy02g02520"/>
<dbReference type="PANTHER" id="PTHR31187:SF1">
    <property type="entry name" value="ADP,ATP CARRIER PROTEIN 1"/>
    <property type="match status" value="1"/>
</dbReference>
<dbReference type="AlphaFoldDB" id="K8EAH5"/>
<keyword evidence="5 9" id="KW-0547">Nucleotide-binding</keyword>
<keyword evidence="9" id="KW-0150">Chloroplast</keyword>
<feature type="region of interest" description="Disordered" evidence="10">
    <location>
        <begin position="464"/>
        <end position="484"/>
    </location>
</feature>
<dbReference type="EMBL" id="FO082277">
    <property type="protein sequence ID" value="CCO14837.1"/>
    <property type="molecule type" value="Genomic_DNA"/>
</dbReference>
<protein>
    <recommendedName>
        <fullName evidence="9">ADP,ATP carrier protein</fullName>
    </recommendedName>
</protein>
<name>K8EAH5_9CHLO</name>
<sequence>MSSMVFSSRISSSAKATLSPGNENERAIRRRRRRRRSSISSSSESSSLTKKRRNFCCAFVTSKKRNIGGVFFPNTSSSSSSSSSSSGKERRKTTTLASNATKDLTTTRMGKERSMTSRARRYQINKRRLSTTTTSSATASNRGGETANASGLAVGGFAAVKPLLSRLLPMSAMFYCMAFANSILDALKDTLVVTAFGGAEQIPYLTVYAVLPMSLLFVSLFTKLSQRWGREKLFYAAIGTFISFFVLFTIVLYPMRSVLHPVDLSVQLLKWLPSGLRGGIAVFTNWTYSLFYVFSELWGDVVLSLLFWGLANETTSLHDAAIIYPLLGIGANVAQASSGFMMKWVTGSGNFISWDAKLRFLMTVVLTCGGCATLIHAYICDKQRRRLLKVEKKNNKITPEKNEEKKKVYDVYLDDADIDEASEEDDSNTEVARIEILPIEDIQKSKDEDSMDESELVQRELSQRVGMTESAPPTKSQMAKRNRSKSKRGLFDALKFVANSPELSCLAVMAISQGISTILFQVAWKTQLRILHPDPTAYAQFMGNVQMYSGFVTGIFMISAPFLFRNIGWKGTLSITPKCVIILGWFFFGTSIYASRVGLLSQTSYWLPILVVGGAAIYIVERAAKFSLFKPAEEMVYIALDDEAKSKGKAAVDVLGSQFGKTGGSFMQQGLLFWFGSIIAALPVMVFFHSTIALVWLAAVYTLAGRREAQLDAEVKGD</sequence>
<feature type="compositionally biased region" description="Low complexity" evidence="10">
    <location>
        <begin position="130"/>
        <end position="140"/>
    </location>
</feature>
<feature type="compositionally biased region" description="Low complexity" evidence="10">
    <location>
        <begin position="1"/>
        <end position="13"/>
    </location>
</feature>
<evidence type="ECO:0000256" key="10">
    <source>
        <dbReference type="SAM" id="MobiDB-lite"/>
    </source>
</evidence>
<keyword evidence="6 9" id="KW-0067">ATP-binding</keyword>
<dbReference type="PANTHER" id="PTHR31187">
    <property type="match status" value="1"/>
</dbReference>
<comment type="subcellular location">
    <subcellularLocation>
        <location evidence="1">Membrane</location>
        <topology evidence="1">Multi-pass membrane protein</topology>
    </subcellularLocation>
    <subcellularLocation>
        <location evidence="9">Plastid</location>
        <location evidence="9">Chloroplast membrane</location>
        <topology evidence="9">Multi-pass membrane protein</topology>
    </subcellularLocation>
</comment>
<accession>K8EAH5</accession>
<keyword evidence="8 9" id="KW-0472">Membrane</keyword>
<feature type="region of interest" description="Disordered" evidence="10">
    <location>
        <begin position="70"/>
        <end position="145"/>
    </location>
</feature>
<feature type="transmembrane region" description="Helical" evidence="9">
    <location>
        <begin position="360"/>
        <end position="379"/>
    </location>
</feature>
<evidence type="ECO:0000256" key="2">
    <source>
        <dbReference type="ARBA" id="ARBA00007127"/>
    </source>
</evidence>
<dbReference type="Pfam" id="PF03219">
    <property type="entry name" value="TLC"/>
    <property type="match status" value="2"/>
</dbReference>
<evidence type="ECO:0000313" key="11">
    <source>
        <dbReference type="EMBL" id="CCO14837.1"/>
    </source>
</evidence>
<feature type="transmembrane region" description="Helical" evidence="9">
    <location>
        <begin position="575"/>
        <end position="593"/>
    </location>
</feature>
<dbReference type="Proteomes" id="UP000198341">
    <property type="component" value="Chromosome 2"/>
</dbReference>
<evidence type="ECO:0000256" key="9">
    <source>
        <dbReference type="RuleBase" id="RU363121"/>
    </source>
</evidence>
<dbReference type="GO" id="GO:0005471">
    <property type="term" value="F:ATP:ADP antiporter activity"/>
    <property type="evidence" value="ECO:0007669"/>
    <property type="project" value="InterPro"/>
</dbReference>
<dbReference type="InterPro" id="IPR004667">
    <property type="entry name" value="ADP_ATP_car_bac_type"/>
</dbReference>
<feature type="compositionally biased region" description="Polar residues" evidence="10">
    <location>
        <begin position="94"/>
        <end position="108"/>
    </location>
</feature>
<gene>
    <name evidence="11" type="ORF">Bathy02g02520</name>
</gene>
<keyword evidence="3 9" id="KW-0813">Transport</keyword>
<reference evidence="11 12" key="1">
    <citation type="submission" date="2011-10" db="EMBL/GenBank/DDBJ databases">
        <authorList>
            <person name="Genoscope - CEA"/>
        </authorList>
    </citation>
    <scope>NUCLEOTIDE SEQUENCE [LARGE SCALE GENOMIC DNA]</scope>
    <source>
        <strain evidence="11 12">RCC 1105</strain>
    </source>
</reference>
<feature type="transmembrane region" description="Helical" evidence="9">
    <location>
        <begin position="233"/>
        <end position="255"/>
    </location>
</feature>
<keyword evidence="12" id="KW-1185">Reference proteome</keyword>
<feature type="transmembrane region" description="Helical" evidence="9">
    <location>
        <begin position="544"/>
        <end position="563"/>
    </location>
</feature>
<evidence type="ECO:0000256" key="7">
    <source>
        <dbReference type="ARBA" id="ARBA00022989"/>
    </source>
</evidence>
<feature type="compositionally biased region" description="Low complexity" evidence="10">
    <location>
        <begin position="76"/>
        <end position="86"/>
    </location>
</feature>
<feature type="compositionally biased region" description="Basic residues" evidence="10">
    <location>
        <begin position="28"/>
        <end position="37"/>
    </location>
</feature>
<dbReference type="OrthoDB" id="2190844at2759"/>
<keyword evidence="7 9" id="KW-1133">Transmembrane helix</keyword>
<dbReference type="GeneID" id="19017365"/>
<evidence type="ECO:0000256" key="3">
    <source>
        <dbReference type="ARBA" id="ARBA00022448"/>
    </source>
</evidence>
<dbReference type="SUPFAM" id="SSF103473">
    <property type="entry name" value="MFS general substrate transporter"/>
    <property type="match status" value="1"/>
</dbReference>
<evidence type="ECO:0000256" key="1">
    <source>
        <dbReference type="ARBA" id="ARBA00004141"/>
    </source>
</evidence>
<feature type="compositionally biased region" description="Basic residues" evidence="10">
    <location>
        <begin position="118"/>
        <end position="129"/>
    </location>
</feature>
<feature type="transmembrane region" description="Helical" evidence="9">
    <location>
        <begin position="503"/>
        <end position="524"/>
    </location>
</feature>
<feature type="region of interest" description="Disordered" evidence="10">
    <location>
        <begin position="1"/>
        <end position="46"/>
    </location>
</feature>
<dbReference type="GO" id="GO:0031969">
    <property type="term" value="C:chloroplast membrane"/>
    <property type="evidence" value="ECO:0007669"/>
    <property type="project" value="UniProtKB-SubCell"/>
</dbReference>
<dbReference type="RefSeq" id="XP_007514597.1">
    <property type="nucleotide sequence ID" value="XM_007514535.1"/>
</dbReference>
<feature type="transmembrane region" description="Helical" evidence="9">
    <location>
        <begin position="671"/>
        <end position="699"/>
    </location>
</feature>
<dbReference type="InterPro" id="IPR036259">
    <property type="entry name" value="MFS_trans_sf"/>
</dbReference>
<feature type="transmembrane region" description="Helical" evidence="9">
    <location>
        <begin position="290"/>
        <end position="310"/>
    </location>
</feature>
<feature type="transmembrane region" description="Helical" evidence="9">
    <location>
        <begin position="322"/>
        <end position="340"/>
    </location>
</feature>
<proteinExistence type="inferred from homology"/>
<evidence type="ECO:0000256" key="4">
    <source>
        <dbReference type="ARBA" id="ARBA00022692"/>
    </source>
</evidence>
<keyword evidence="4 9" id="KW-0812">Transmembrane</keyword>
<evidence type="ECO:0000256" key="6">
    <source>
        <dbReference type="ARBA" id="ARBA00022840"/>
    </source>
</evidence>
<feature type="transmembrane region" description="Helical" evidence="9">
    <location>
        <begin position="167"/>
        <end position="184"/>
    </location>
</feature>
<feature type="transmembrane region" description="Helical" evidence="9">
    <location>
        <begin position="204"/>
        <end position="221"/>
    </location>
</feature>
<organism evidence="11 12">
    <name type="scientific">Bathycoccus prasinos</name>
    <dbReference type="NCBI Taxonomy" id="41875"/>
    <lineage>
        <taxon>Eukaryota</taxon>
        <taxon>Viridiplantae</taxon>
        <taxon>Chlorophyta</taxon>
        <taxon>Mamiellophyceae</taxon>
        <taxon>Mamiellales</taxon>
        <taxon>Bathycoccaceae</taxon>
        <taxon>Bathycoccus</taxon>
    </lineage>
</organism>